<protein>
    <recommendedName>
        <fullName evidence="2">F-box domain-containing protein</fullName>
    </recommendedName>
</protein>
<dbReference type="InterPro" id="IPR036047">
    <property type="entry name" value="F-box-like_dom_sf"/>
</dbReference>
<evidence type="ECO:0000256" key="1">
    <source>
        <dbReference type="SAM" id="MobiDB-lite"/>
    </source>
</evidence>
<feature type="compositionally biased region" description="Acidic residues" evidence="1">
    <location>
        <begin position="172"/>
        <end position="202"/>
    </location>
</feature>
<dbReference type="EMBL" id="JARJCN010000107">
    <property type="protein sequence ID" value="KAJ7074979.1"/>
    <property type="molecule type" value="Genomic_DNA"/>
</dbReference>
<dbReference type="Pfam" id="PF12937">
    <property type="entry name" value="F-box-like"/>
    <property type="match status" value="1"/>
</dbReference>
<dbReference type="InterPro" id="IPR001810">
    <property type="entry name" value="F-box_dom"/>
</dbReference>
<name>A0AAD6TRY3_9AGAR</name>
<dbReference type="Gene3D" id="1.20.1280.50">
    <property type="match status" value="1"/>
</dbReference>
<evidence type="ECO:0000313" key="3">
    <source>
        <dbReference type="EMBL" id="KAJ7074979.1"/>
    </source>
</evidence>
<sequence>MATFVDLPPEVCRQIFPHLHLQGLIAAEGVCRLWKQLILVSAINPARRALLALYKKIVHDPLFLPTRPWPLANLRPFDRQAYVDALLARHNHVPEDFRLWILEWPSRAAIACAWPGLPAAFCWEEADDVERVAGFNFLGSIPPLLHKITLDLRDICAPENSSDDGTRNFEDETRDDETRDDEDGYLDFDDENSDFDDPYSDEGSEHSAWLDVEDPEYYQSLEPFNYSPPAETSPLVIPALLLWEWADGRQQWLALDPASPFSVYILRNGTYHAEESRQYTTWISCLEAQLRRIHREALEQQSVGANLMPYTANGHLITIIEWFCSRPRYEQLWTLKDEIEAMARQSTTA</sequence>
<evidence type="ECO:0000313" key="4">
    <source>
        <dbReference type="Proteomes" id="UP001222325"/>
    </source>
</evidence>
<proteinExistence type="predicted"/>
<gene>
    <name evidence="3" type="ORF">B0H15DRAFT_45587</name>
</gene>
<dbReference type="AlphaFoldDB" id="A0AAD6TRY3"/>
<reference evidence="3" key="1">
    <citation type="submission" date="2023-03" db="EMBL/GenBank/DDBJ databases">
        <title>Massive genome expansion in bonnet fungi (Mycena s.s.) driven by repeated elements and novel gene families across ecological guilds.</title>
        <authorList>
            <consortium name="Lawrence Berkeley National Laboratory"/>
            <person name="Harder C.B."/>
            <person name="Miyauchi S."/>
            <person name="Viragh M."/>
            <person name="Kuo A."/>
            <person name="Thoen E."/>
            <person name="Andreopoulos B."/>
            <person name="Lu D."/>
            <person name="Skrede I."/>
            <person name="Drula E."/>
            <person name="Henrissat B."/>
            <person name="Morin E."/>
            <person name="Kohler A."/>
            <person name="Barry K."/>
            <person name="LaButti K."/>
            <person name="Morin E."/>
            <person name="Salamov A."/>
            <person name="Lipzen A."/>
            <person name="Mereny Z."/>
            <person name="Hegedus B."/>
            <person name="Baldrian P."/>
            <person name="Stursova M."/>
            <person name="Weitz H."/>
            <person name="Taylor A."/>
            <person name="Grigoriev I.V."/>
            <person name="Nagy L.G."/>
            <person name="Martin F."/>
            <person name="Kauserud H."/>
        </authorList>
    </citation>
    <scope>NUCLEOTIDE SEQUENCE</scope>
    <source>
        <strain evidence="3">CBHHK173m</strain>
    </source>
</reference>
<dbReference type="PROSITE" id="PS50181">
    <property type="entry name" value="FBOX"/>
    <property type="match status" value="1"/>
</dbReference>
<evidence type="ECO:0000259" key="2">
    <source>
        <dbReference type="PROSITE" id="PS50181"/>
    </source>
</evidence>
<organism evidence="3 4">
    <name type="scientific">Mycena belliarum</name>
    <dbReference type="NCBI Taxonomy" id="1033014"/>
    <lineage>
        <taxon>Eukaryota</taxon>
        <taxon>Fungi</taxon>
        <taxon>Dikarya</taxon>
        <taxon>Basidiomycota</taxon>
        <taxon>Agaricomycotina</taxon>
        <taxon>Agaricomycetes</taxon>
        <taxon>Agaricomycetidae</taxon>
        <taxon>Agaricales</taxon>
        <taxon>Marasmiineae</taxon>
        <taxon>Mycenaceae</taxon>
        <taxon>Mycena</taxon>
    </lineage>
</organism>
<dbReference type="CDD" id="cd09917">
    <property type="entry name" value="F-box_SF"/>
    <property type="match status" value="1"/>
</dbReference>
<dbReference type="SUPFAM" id="SSF81383">
    <property type="entry name" value="F-box domain"/>
    <property type="match status" value="1"/>
</dbReference>
<keyword evidence="4" id="KW-1185">Reference proteome</keyword>
<feature type="domain" description="F-box" evidence="2">
    <location>
        <begin position="1"/>
        <end position="57"/>
    </location>
</feature>
<comment type="caution">
    <text evidence="3">The sequence shown here is derived from an EMBL/GenBank/DDBJ whole genome shotgun (WGS) entry which is preliminary data.</text>
</comment>
<dbReference type="Proteomes" id="UP001222325">
    <property type="component" value="Unassembled WGS sequence"/>
</dbReference>
<feature type="region of interest" description="Disordered" evidence="1">
    <location>
        <begin position="161"/>
        <end position="205"/>
    </location>
</feature>
<accession>A0AAD6TRY3</accession>